<dbReference type="GO" id="GO:0016779">
    <property type="term" value="F:nucleotidyltransferase activity"/>
    <property type="evidence" value="ECO:0007669"/>
    <property type="project" value="UniProtKB-KW"/>
</dbReference>
<organism evidence="4 5">
    <name type="scientific">Candidatus Falkowbacteria bacterium RIFOXYC2_FULL_36_12</name>
    <dbReference type="NCBI Taxonomy" id="1798002"/>
    <lineage>
        <taxon>Bacteria</taxon>
        <taxon>Candidatus Falkowiibacteriota</taxon>
    </lineage>
</organism>
<dbReference type="Gene3D" id="3.90.550.10">
    <property type="entry name" value="Spore Coat Polysaccharide Biosynthesis Protein SpsA, Chain A"/>
    <property type="match status" value="1"/>
</dbReference>
<protein>
    <recommendedName>
        <fullName evidence="3">Nucleotidyl transferase domain-containing protein</fullName>
    </recommendedName>
</protein>
<dbReference type="InterPro" id="IPR050065">
    <property type="entry name" value="GlmU-like"/>
</dbReference>
<dbReference type="PANTHER" id="PTHR43584:SF8">
    <property type="entry name" value="N-ACETYLMURAMATE ALPHA-1-PHOSPHATE URIDYLYLTRANSFERASE"/>
    <property type="match status" value="1"/>
</dbReference>
<evidence type="ECO:0000256" key="1">
    <source>
        <dbReference type="ARBA" id="ARBA00022679"/>
    </source>
</evidence>
<dbReference type="InterPro" id="IPR029044">
    <property type="entry name" value="Nucleotide-diphossugar_trans"/>
</dbReference>
<dbReference type="STRING" id="1798002.A2478_03725"/>
<dbReference type="SUPFAM" id="SSF53448">
    <property type="entry name" value="Nucleotide-diphospho-sugar transferases"/>
    <property type="match status" value="1"/>
</dbReference>
<dbReference type="AlphaFoldDB" id="A0A1F5T0G0"/>
<dbReference type="EMBL" id="MFGJ01000006">
    <property type="protein sequence ID" value="OGF32402.1"/>
    <property type="molecule type" value="Genomic_DNA"/>
</dbReference>
<accession>A0A1F5T0G0</accession>
<name>A0A1F5T0G0_9BACT</name>
<dbReference type="Proteomes" id="UP000179001">
    <property type="component" value="Unassembled WGS sequence"/>
</dbReference>
<keyword evidence="1" id="KW-0808">Transferase</keyword>
<proteinExistence type="predicted"/>
<feature type="domain" description="Nucleotidyl transferase" evidence="3">
    <location>
        <begin position="3"/>
        <end position="117"/>
    </location>
</feature>
<dbReference type="InterPro" id="IPR005835">
    <property type="entry name" value="NTP_transferase_dom"/>
</dbReference>
<evidence type="ECO:0000313" key="4">
    <source>
        <dbReference type="EMBL" id="OGF32402.1"/>
    </source>
</evidence>
<evidence type="ECO:0000259" key="3">
    <source>
        <dbReference type="Pfam" id="PF00483"/>
    </source>
</evidence>
<dbReference type="PANTHER" id="PTHR43584">
    <property type="entry name" value="NUCLEOTIDYL TRANSFERASE"/>
    <property type="match status" value="1"/>
</dbReference>
<evidence type="ECO:0000256" key="2">
    <source>
        <dbReference type="ARBA" id="ARBA00022695"/>
    </source>
</evidence>
<reference evidence="4 5" key="1">
    <citation type="journal article" date="2016" name="Nat. Commun.">
        <title>Thousands of microbial genomes shed light on interconnected biogeochemical processes in an aquifer system.</title>
        <authorList>
            <person name="Anantharaman K."/>
            <person name="Brown C.T."/>
            <person name="Hug L.A."/>
            <person name="Sharon I."/>
            <person name="Castelle C.J."/>
            <person name="Probst A.J."/>
            <person name="Thomas B.C."/>
            <person name="Singh A."/>
            <person name="Wilkins M.J."/>
            <person name="Karaoz U."/>
            <person name="Brodie E.L."/>
            <person name="Williams K.H."/>
            <person name="Hubbard S.S."/>
            <person name="Banfield J.F."/>
        </authorList>
    </citation>
    <scope>NUCLEOTIDE SEQUENCE [LARGE SCALE GENOMIC DNA]</scope>
</reference>
<dbReference type="CDD" id="cd02523">
    <property type="entry name" value="PC_cytidylyltransferase"/>
    <property type="match status" value="1"/>
</dbReference>
<gene>
    <name evidence="4" type="ORF">A2478_03725</name>
</gene>
<dbReference type="Pfam" id="PF00483">
    <property type="entry name" value="NTP_transferase"/>
    <property type="match status" value="1"/>
</dbReference>
<keyword evidence="2" id="KW-0548">Nucleotidyltransferase</keyword>
<evidence type="ECO:0000313" key="5">
    <source>
        <dbReference type="Proteomes" id="UP000179001"/>
    </source>
</evidence>
<sequence length="235" mass="27036">MQALILASGTGSRLKPLTENLHKSLIKIGEKEILARLLETLISHKISDIIITTGHLASQIMDFTSKNFSTANIQFVHSDKYDCTNYIYSMWKAKKVIYNDLIILHSDLLFEPAIIEKLLNNEKSGVLIKNSLGYPKKDFKALIGDNRIKEISTKLDSGNLRFCLPVYKLLKKDWDLWITNIENYINQNKVTNYAEDALNEILHQVVLEPVYFHEELAMEIDDFEDYDLAQQLISD</sequence>
<comment type="caution">
    <text evidence="4">The sequence shown here is derived from an EMBL/GenBank/DDBJ whole genome shotgun (WGS) entry which is preliminary data.</text>
</comment>